<keyword evidence="1" id="KW-1133">Transmembrane helix</keyword>
<accession>A0A6C0GZK7</accession>
<feature type="transmembrane region" description="Helical" evidence="1">
    <location>
        <begin position="86"/>
        <end position="108"/>
    </location>
</feature>
<evidence type="ECO:0000313" key="2">
    <source>
        <dbReference type="EMBL" id="QHT73744.1"/>
    </source>
</evidence>
<dbReference type="EMBL" id="MN739831">
    <property type="protein sequence ID" value="QHT73744.1"/>
    <property type="molecule type" value="Genomic_DNA"/>
</dbReference>
<dbReference type="AlphaFoldDB" id="A0A6C0GZK7"/>
<proteinExistence type="predicted"/>
<protein>
    <submittedName>
        <fullName evidence="2">Uncharacterized protein</fullName>
    </submittedName>
</protein>
<sequence>MSNRVPPILNTILDPLPKENIIIPLNLRSKQINSFPPLKTPKLQELKKEIITFPIFRGIKYLKLPKITKKIKKTKIDSDDNYVFKFLFYFLNNIFYNLYIFISIFKFFE</sequence>
<reference evidence="2" key="1">
    <citation type="journal article" date="2020" name="Nature">
        <title>Giant virus diversity and host interactions through global metagenomics.</title>
        <authorList>
            <person name="Schulz F."/>
            <person name="Roux S."/>
            <person name="Paez-Espino D."/>
            <person name="Jungbluth S."/>
            <person name="Walsh D.A."/>
            <person name="Denef V.J."/>
            <person name="McMahon K.D."/>
            <person name="Konstantinidis K.T."/>
            <person name="Eloe-Fadrosh E.A."/>
            <person name="Kyrpides N.C."/>
            <person name="Woyke T."/>
        </authorList>
    </citation>
    <scope>NUCLEOTIDE SEQUENCE</scope>
    <source>
        <strain evidence="2">GVMAG-M-3300023179-4</strain>
    </source>
</reference>
<organism evidence="2">
    <name type="scientific">viral metagenome</name>
    <dbReference type="NCBI Taxonomy" id="1070528"/>
    <lineage>
        <taxon>unclassified sequences</taxon>
        <taxon>metagenomes</taxon>
        <taxon>organismal metagenomes</taxon>
    </lineage>
</organism>
<keyword evidence="1" id="KW-0472">Membrane</keyword>
<evidence type="ECO:0000256" key="1">
    <source>
        <dbReference type="SAM" id="Phobius"/>
    </source>
</evidence>
<name>A0A6C0GZK7_9ZZZZ</name>
<keyword evidence="1" id="KW-0812">Transmembrane</keyword>